<dbReference type="CTD" id="20238218"/>
<dbReference type="Proteomes" id="UP000030746">
    <property type="component" value="Unassembled WGS sequence"/>
</dbReference>
<keyword evidence="5" id="KW-0430">Lectin</keyword>
<protein>
    <recommendedName>
        <fullName evidence="9">Apple domain-containing protein</fullName>
    </recommendedName>
</protein>
<keyword evidence="11" id="KW-1185">Reference proteome</keyword>
<dbReference type="Gene3D" id="2.60.120.260">
    <property type="entry name" value="Galactose-binding domain-like"/>
    <property type="match status" value="1"/>
</dbReference>
<feature type="transmembrane region" description="Helical" evidence="8">
    <location>
        <begin position="6"/>
        <end position="26"/>
    </location>
</feature>
<dbReference type="GO" id="GO:0046872">
    <property type="term" value="F:metal ion binding"/>
    <property type="evidence" value="ECO:0007669"/>
    <property type="project" value="UniProtKB-KW"/>
</dbReference>
<dbReference type="RefSeq" id="XP_009052882.1">
    <property type="nucleotide sequence ID" value="XM_009054634.1"/>
</dbReference>
<evidence type="ECO:0000259" key="9">
    <source>
        <dbReference type="PROSITE" id="PS50948"/>
    </source>
</evidence>
<dbReference type="InterPro" id="IPR006585">
    <property type="entry name" value="FTP1"/>
</dbReference>
<dbReference type="STRING" id="225164.V4C4P7"/>
<proteinExistence type="inferred from homology"/>
<keyword evidence="7" id="KW-1015">Disulfide bond</keyword>
<dbReference type="EMBL" id="KB201459">
    <property type="protein sequence ID" value="ESO96529.1"/>
    <property type="molecule type" value="Genomic_DNA"/>
</dbReference>
<evidence type="ECO:0000256" key="3">
    <source>
        <dbReference type="ARBA" id="ARBA00011233"/>
    </source>
</evidence>
<dbReference type="InterPro" id="IPR008979">
    <property type="entry name" value="Galactose-bd-like_sf"/>
</dbReference>
<accession>V4C4P7</accession>
<evidence type="ECO:0000256" key="2">
    <source>
        <dbReference type="ARBA" id="ARBA00010147"/>
    </source>
</evidence>
<evidence type="ECO:0000256" key="1">
    <source>
        <dbReference type="ARBA" id="ARBA00002219"/>
    </source>
</evidence>
<keyword evidence="6" id="KW-0106">Calcium</keyword>
<dbReference type="PANTHER" id="PTHR45713:SF6">
    <property type="entry name" value="F5_8 TYPE C DOMAIN-CONTAINING PROTEIN"/>
    <property type="match status" value="1"/>
</dbReference>
<comment type="function">
    <text evidence="1">Acts as a defensive agent. Recognizes blood group fucosylated oligosaccharides including A, B, H and Lewis B-type antigens. Does not recognize Lewis A antigen and has low affinity for monovalent haptens.</text>
</comment>
<organism evidence="10 11">
    <name type="scientific">Lottia gigantea</name>
    <name type="common">Giant owl limpet</name>
    <dbReference type="NCBI Taxonomy" id="225164"/>
    <lineage>
        <taxon>Eukaryota</taxon>
        <taxon>Metazoa</taxon>
        <taxon>Spiralia</taxon>
        <taxon>Lophotrochozoa</taxon>
        <taxon>Mollusca</taxon>
        <taxon>Gastropoda</taxon>
        <taxon>Patellogastropoda</taxon>
        <taxon>Lottioidea</taxon>
        <taxon>Lottiidae</taxon>
        <taxon>Lottia</taxon>
    </lineage>
</organism>
<dbReference type="PROSITE" id="PS50948">
    <property type="entry name" value="PAN"/>
    <property type="match status" value="1"/>
</dbReference>
<dbReference type="InterPro" id="IPR051941">
    <property type="entry name" value="BG_Antigen-Binding_Lectin"/>
</dbReference>
<dbReference type="Pfam" id="PF22633">
    <property type="entry name" value="F5_F8_type_C_2"/>
    <property type="match status" value="1"/>
</dbReference>
<dbReference type="GO" id="GO:0001868">
    <property type="term" value="P:regulation of complement activation, lectin pathway"/>
    <property type="evidence" value="ECO:0007669"/>
    <property type="project" value="UniProtKB-ARBA"/>
</dbReference>
<evidence type="ECO:0000313" key="10">
    <source>
        <dbReference type="EMBL" id="ESO96529.1"/>
    </source>
</evidence>
<dbReference type="GO" id="GO:0042806">
    <property type="term" value="F:fucose binding"/>
    <property type="evidence" value="ECO:0007669"/>
    <property type="project" value="UniProtKB-ARBA"/>
</dbReference>
<gene>
    <name evidence="10" type="ORF">LOTGIDRAFT_159945</name>
</gene>
<evidence type="ECO:0000256" key="5">
    <source>
        <dbReference type="ARBA" id="ARBA00022734"/>
    </source>
</evidence>
<keyword evidence="8" id="KW-0472">Membrane</keyword>
<dbReference type="KEGG" id="lgi:LOTGIDRAFT_159945"/>
<dbReference type="HOGENOM" id="CLU_096944_0_0_1"/>
<comment type="subunit">
    <text evidence="3">Homotrimer.</text>
</comment>
<dbReference type="PANTHER" id="PTHR45713">
    <property type="entry name" value="FTP DOMAIN-CONTAINING PROTEIN"/>
    <property type="match status" value="1"/>
</dbReference>
<keyword evidence="4" id="KW-0479">Metal-binding</keyword>
<evidence type="ECO:0000313" key="11">
    <source>
        <dbReference type="Proteomes" id="UP000030746"/>
    </source>
</evidence>
<keyword evidence="8" id="KW-0812">Transmembrane</keyword>
<name>V4C4P7_LOTGI</name>
<dbReference type="SMART" id="SM00607">
    <property type="entry name" value="FTP"/>
    <property type="match status" value="1"/>
</dbReference>
<dbReference type="InterPro" id="IPR003609">
    <property type="entry name" value="Pan_app"/>
</dbReference>
<keyword evidence="8" id="KW-1133">Transmembrane helix</keyword>
<evidence type="ECO:0000256" key="7">
    <source>
        <dbReference type="ARBA" id="ARBA00023157"/>
    </source>
</evidence>
<reference evidence="10 11" key="1">
    <citation type="journal article" date="2013" name="Nature">
        <title>Insights into bilaterian evolution from three spiralian genomes.</title>
        <authorList>
            <person name="Simakov O."/>
            <person name="Marletaz F."/>
            <person name="Cho S.J."/>
            <person name="Edsinger-Gonzales E."/>
            <person name="Havlak P."/>
            <person name="Hellsten U."/>
            <person name="Kuo D.H."/>
            <person name="Larsson T."/>
            <person name="Lv J."/>
            <person name="Arendt D."/>
            <person name="Savage R."/>
            <person name="Osoegawa K."/>
            <person name="de Jong P."/>
            <person name="Grimwood J."/>
            <person name="Chapman J.A."/>
            <person name="Shapiro H."/>
            <person name="Aerts A."/>
            <person name="Otillar R.P."/>
            <person name="Terry A.Y."/>
            <person name="Boore J.L."/>
            <person name="Grigoriev I.V."/>
            <person name="Lindberg D.R."/>
            <person name="Seaver E.C."/>
            <person name="Weisblat D.A."/>
            <person name="Putnam N.H."/>
            <person name="Rokhsar D.S."/>
        </authorList>
    </citation>
    <scope>NUCLEOTIDE SEQUENCE [LARGE SCALE GENOMIC DNA]</scope>
</reference>
<comment type="similarity">
    <text evidence="2">Belongs to the fucolectin family.</text>
</comment>
<evidence type="ECO:0000256" key="4">
    <source>
        <dbReference type="ARBA" id="ARBA00022723"/>
    </source>
</evidence>
<dbReference type="GO" id="GO:0010185">
    <property type="term" value="P:regulation of cellular defense response"/>
    <property type="evidence" value="ECO:0007669"/>
    <property type="project" value="UniProtKB-ARBA"/>
</dbReference>
<dbReference type="GeneID" id="20238218"/>
<dbReference type="AlphaFoldDB" id="V4C4P7"/>
<evidence type="ECO:0000256" key="6">
    <source>
        <dbReference type="ARBA" id="ARBA00022837"/>
    </source>
</evidence>
<dbReference type="OrthoDB" id="6102375at2759"/>
<dbReference type="OMA" id="CTATTWI"/>
<evidence type="ECO:0000256" key="8">
    <source>
        <dbReference type="SAM" id="Phobius"/>
    </source>
</evidence>
<feature type="domain" description="Apple" evidence="9">
    <location>
        <begin position="164"/>
        <end position="249"/>
    </location>
</feature>
<dbReference type="SUPFAM" id="SSF49785">
    <property type="entry name" value="Galactose-binding domain-like"/>
    <property type="match status" value="1"/>
</dbReference>
<sequence length="249" mass="28397">MLYWWTWYLYYLLFDICSGALWNLALNKPASQSSIYENCVASRSVDGIDGLDRYGLSCSHTIGFNGHESKPWWEVDLQQEYYIKGIAISHPDFPQQNPRLLHKFSIEIYGNGETLDKAVLCYYQEHHATPATTEMFTCTEAINGRYVRITVNGKPGEKKMIYVCEVRVFGSPEFLSYFVRLEGTEVGGLPIATQQVENHSQCAMKCYVLPNCIIFSVQSMPTYYQCEIYSTNFLVANSTGNANTVVFLK</sequence>